<dbReference type="InterPro" id="IPR002738">
    <property type="entry name" value="RNase_P_p30"/>
</dbReference>
<evidence type="ECO:0000256" key="4">
    <source>
        <dbReference type="ARBA" id="ARBA00022801"/>
    </source>
</evidence>
<dbReference type="GO" id="GO:0008033">
    <property type="term" value="P:tRNA processing"/>
    <property type="evidence" value="ECO:0007669"/>
    <property type="project" value="UniProtKB-KW"/>
</dbReference>
<evidence type="ECO:0000256" key="5">
    <source>
        <dbReference type="ARBA" id="ARBA00023242"/>
    </source>
</evidence>
<evidence type="ECO:0000256" key="2">
    <source>
        <dbReference type="ARBA" id="ARBA00007331"/>
    </source>
</evidence>
<dbReference type="PANTHER" id="PTHR13031">
    <property type="entry name" value="RIBONUCLEASE P SUBUNIT P30"/>
    <property type="match status" value="1"/>
</dbReference>
<comment type="subcellular location">
    <subcellularLocation>
        <location evidence="1">Nucleus</location>
    </subcellularLocation>
</comment>
<keyword evidence="5" id="KW-0539">Nucleus</keyword>
<dbReference type="GO" id="GO:0003723">
    <property type="term" value="F:RNA binding"/>
    <property type="evidence" value="ECO:0007669"/>
    <property type="project" value="TreeGrafter"/>
</dbReference>
<dbReference type="InterPro" id="IPR016195">
    <property type="entry name" value="Pol/histidinol_Pase-like"/>
</dbReference>
<evidence type="ECO:0000256" key="1">
    <source>
        <dbReference type="ARBA" id="ARBA00004123"/>
    </source>
</evidence>
<dbReference type="Proteomes" id="UP000796880">
    <property type="component" value="Unassembled WGS sequence"/>
</dbReference>
<dbReference type="FunFam" id="3.20.20.140:FF:000044">
    <property type="entry name" value="Polymerase/histidinol phosphatase-like protein"/>
    <property type="match status" value="1"/>
</dbReference>
<dbReference type="Pfam" id="PF01876">
    <property type="entry name" value="RNase_P_p30"/>
    <property type="match status" value="1"/>
</dbReference>
<dbReference type="GO" id="GO:0005655">
    <property type="term" value="C:nucleolar ribonuclease P complex"/>
    <property type="evidence" value="ECO:0007669"/>
    <property type="project" value="TreeGrafter"/>
</dbReference>
<accession>A0A8K0MQE1</accession>
<comment type="caution">
    <text evidence="6">The sequence shown here is derived from an EMBL/GenBank/DDBJ whole genome shotgun (WGS) entry which is preliminary data.</text>
</comment>
<name>A0A8K0MQE1_9ROSA</name>
<comment type="similarity">
    <text evidence="2">Belongs to the eukaryotic/archaeal RNase P protein component 3 family.</text>
</comment>
<dbReference type="OrthoDB" id="17948at2759"/>
<proteinExistence type="inferred from homology"/>
<keyword evidence="7" id="KW-1185">Reference proteome</keyword>
<dbReference type="PANTHER" id="PTHR13031:SF0">
    <property type="entry name" value="RIBONUCLEASE P PROTEIN SUBUNIT P30"/>
    <property type="match status" value="1"/>
</dbReference>
<gene>
    <name evidence="6" type="ORF">FNV43_RR04226</name>
</gene>
<evidence type="ECO:0000256" key="3">
    <source>
        <dbReference type="ARBA" id="ARBA00022694"/>
    </source>
</evidence>
<organism evidence="6 7">
    <name type="scientific">Rhamnella rubrinervis</name>
    <dbReference type="NCBI Taxonomy" id="2594499"/>
    <lineage>
        <taxon>Eukaryota</taxon>
        <taxon>Viridiplantae</taxon>
        <taxon>Streptophyta</taxon>
        <taxon>Embryophyta</taxon>
        <taxon>Tracheophyta</taxon>
        <taxon>Spermatophyta</taxon>
        <taxon>Magnoliopsida</taxon>
        <taxon>eudicotyledons</taxon>
        <taxon>Gunneridae</taxon>
        <taxon>Pentapetalae</taxon>
        <taxon>rosids</taxon>
        <taxon>fabids</taxon>
        <taxon>Rosales</taxon>
        <taxon>Rhamnaceae</taxon>
        <taxon>rhamnoid group</taxon>
        <taxon>Rhamneae</taxon>
        <taxon>Rhamnella</taxon>
    </lineage>
</organism>
<reference evidence="6" key="1">
    <citation type="submission" date="2020-03" db="EMBL/GenBank/DDBJ databases">
        <title>A high-quality chromosome-level genome assembly of a woody plant with both climbing and erect habits, Rhamnella rubrinervis.</title>
        <authorList>
            <person name="Lu Z."/>
            <person name="Yang Y."/>
            <person name="Zhu X."/>
            <person name="Sun Y."/>
        </authorList>
    </citation>
    <scope>NUCLEOTIDE SEQUENCE</scope>
    <source>
        <strain evidence="6">BYM</strain>
        <tissue evidence="6">Leaf</tissue>
    </source>
</reference>
<dbReference type="GO" id="GO:0016787">
    <property type="term" value="F:hydrolase activity"/>
    <property type="evidence" value="ECO:0007669"/>
    <property type="project" value="UniProtKB-KW"/>
</dbReference>
<evidence type="ECO:0000313" key="6">
    <source>
        <dbReference type="EMBL" id="KAF3453785.1"/>
    </source>
</evidence>
<dbReference type="AlphaFoldDB" id="A0A8K0MQE1"/>
<evidence type="ECO:0000313" key="7">
    <source>
        <dbReference type="Proteomes" id="UP000796880"/>
    </source>
</evidence>
<dbReference type="SUPFAM" id="SSF89550">
    <property type="entry name" value="PHP domain-like"/>
    <property type="match status" value="1"/>
</dbReference>
<keyword evidence="4" id="KW-0378">Hydrolase</keyword>
<protein>
    <submittedName>
        <fullName evidence="6">Uncharacterized protein</fullName>
    </submittedName>
</protein>
<dbReference type="Gene3D" id="3.20.20.140">
    <property type="entry name" value="Metal-dependent hydrolases"/>
    <property type="match status" value="1"/>
</dbReference>
<dbReference type="EMBL" id="VOIH02000002">
    <property type="protein sequence ID" value="KAF3453785.1"/>
    <property type="molecule type" value="Genomic_DNA"/>
</dbReference>
<keyword evidence="3" id="KW-0819">tRNA processing</keyword>
<sequence>MGFFDLNVPYLESSPSYKTTRIKLATLAMELGYSGIAYNRTIKGIMSDHDRCSIPLLTLSTLLKLSPSLSSSVYFHRNILGVPRTSPFRQYRRLTVCSDNLSQAQALNSGNPILKTYDFVAVSPMNQSVFDQACEKLEVDMIAIDFSEKLPFRLKMPMVKAAIERGVYFEITYSNLIADIQSRKQMISNAKLLVDWTRGKNLIISSAAPTVFELRGPYDVANLSSLLGMSMERAKAALSKNCRSLITKALRKRQFYKEAIKVEVASSNEPLSSDWFKWDPISSGEGDLQLDDIAKSFAASSEATKTVKSIDFTSVIDSMPSHGFQVKDLITKAQVVSQSQEDRNNVISTAEIIVQPVRSDGNLDQSNRLDFPVAGQTLLQDTCFKHQTFENEKFQKLVSPCDTTFTDSVEIRAPIATNEGDLNKPSTSDADINLIRAESHNLRQEKCVDSYELQVELSDEKATFHMSDIGLCVACNADSKVESTPFKDRNLSAHYEEDKGLKSSEVLLGKKGDLIDEDLIEVVTENQEATSLVLDENIKEQEQIEELEDDPVTVLDEVPILESTDVMRVRDNYSAGNHEPAEVTMEEQKHGKADTGLDHLISSSSVSGKSKSKRKIPHQACLLPLKRILTPPFKKKAYTGKKKAKLRSNQ</sequence>